<name>A0A0R1ZLS9_9LACO</name>
<dbReference type="EMBL" id="AYYO01000010">
    <property type="protein sequence ID" value="KRM55984.1"/>
    <property type="molecule type" value="Genomic_DNA"/>
</dbReference>
<dbReference type="InterPro" id="IPR024529">
    <property type="entry name" value="ECF_trnsprt_substrate-spec"/>
</dbReference>
<comment type="caution">
    <text evidence="10">The sequence shown here is derived from an EMBL/GenBank/DDBJ whole genome shotgun (WGS) entry which is preliminary data.</text>
</comment>
<dbReference type="Proteomes" id="UP000051679">
    <property type="component" value="Unassembled WGS sequence"/>
</dbReference>
<dbReference type="STRING" id="1291052.FC18_GL000766"/>
<sequence>MAVLGAIGYVLMLFEVPVLMAFPFLKLDLSDLVVLMALLLYGVQGAIGTALVRSLLHFVLTGAGLVNLVGDSAAFFASVGLMLPLALAIKNGYSWKKALGGLIAGTVTLTIIMSLLNLVLIMPMYMAVMNFHLGMSTLRYVLIGVVPFNLIKGVVLTVVFLAVAKAMNYWLAKHAATRQA</sequence>
<feature type="transmembrane region" description="Helical" evidence="9">
    <location>
        <begin position="6"/>
        <end position="25"/>
    </location>
</feature>
<evidence type="ECO:0000256" key="8">
    <source>
        <dbReference type="PIRNR" id="PIRNR037778"/>
    </source>
</evidence>
<dbReference type="PANTHER" id="PTHR38438:SF1">
    <property type="entry name" value="RIBOFLAVIN TRANSPORTER RIBU"/>
    <property type="match status" value="1"/>
</dbReference>
<organism evidence="10 11">
    <name type="scientific">Lacticaseibacillus sharpeae JCM 1186 = DSM 20505</name>
    <dbReference type="NCBI Taxonomy" id="1291052"/>
    <lineage>
        <taxon>Bacteria</taxon>
        <taxon>Bacillati</taxon>
        <taxon>Bacillota</taxon>
        <taxon>Bacilli</taxon>
        <taxon>Lactobacillales</taxon>
        <taxon>Lactobacillaceae</taxon>
        <taxon>Lacticaseibacillus</taxon>
    </lineage>
</organism>
<evidence type="ECO:0000256" key="5">
    <source>
        <dbReference type="ARBA" id="ARBA00022692"/>
    </source>
</evidence>
<comment type="function">
    <text evidence="8">Probably a riboflavin-binding protein that interacts with the energy-coupling factor (ECF) ABC-transporter complex.</text>
</comment>
<keyword evidence="3 8" id="KW-0813">Transport</keyword>
<dbReference type="Pfam" id="PF12822">
    <property type="entry name" value="ECF_trnsprt"/>
    <property type="match status" value="1"/>
</dbReference>
<reference evidence="10 11" key="1">
    <citation type="journal article" date="2015" name="Genome Announc.">
        <title>Expanding the biotechnology potential of lactobacilli through comparative genomics of 213 strains and associated genera.</title>
        <authorList>
            <person name="Sun Z."/>
            <person name="Harris H.M."/>
            <person name="McCann A."/>
            <person name="Guo C."/>
            <person name="Argimon S."/>
            <person name="Zhang W."/>
            <person name="Yang X."/>
            <person name="Jeffery I.B."/>
            <person name="Cooney J.C."/>
            <person name="Kagawa T.F."/>
            <person name="Liu W."/>
            <person name="Song Y."/>
            <person name="Salvetti E."/>
            <person name="Wrobel A."/>
            <person name="Rasinkangas P."/>
            <person name="Parkhill J."/>
            <person name="Rea M.C."/>
            <person name="O'Sullivan O."/>
            <person name="Ritari J."/>
            <person name="Douillard F.P."/>
            <person name="Paul Ross R."/>
            <person name="Yang R."/>
            <person name="Briner A.E."/>
            <person name="Felis G.E."/>
            <person name="de Vos W.M."/>
            <person name="Barrangou R."/>
            <person name="Klaenhammer T.R."/>
            <person name="Caufield P.W."/>
            <person name="Cui Y."/>
            <person name="Zhang H."/>
            <person name="O'Toole P.W."/>
        </authorList>
    </citation>
    <scope>NUCLEOTIDE SEQUENCE [LARGE SCALE GENOMIC DNA]</scope>
    <source>
        <strain evidence="10 11">DSM 20505</strain>
    </source>
</reference>
<evidence type="ECO:0000313" key="11">
    <source>
        <dbReference type="Proteomes" id="UP000051679"/>
    </source>
</evidence>
<proteinExistence type="inferred from homology"/>
<comment type="subcellular location">
    <subcellularLocation>
        <location evidence="1">Cell membrane</location>
        <topology evidence="1">Multi-pass membrane protein</topology>
    </subcellularLocation>
</comment>
<evidence type="ECO:0000256" key="1">
    <source>
        <dbReference type="ARBA" id="ARBA00004651"/>
    </source>
</evidence>
<dbReference type="PANTHER" id="PTHR38438">
    <property type="entry name" value="RIBOFLAVIN TRANSPORTER RIBU"/>
    <property type="match status" value="1"/>
</dbReference>
<gene>
    <name evidence="10" type="ORF">FC18_GL000766</name>
</gene>
<dbReference type="GO" id="GO:0005886">
    <property type="term" value="C:plasma membrane"/>
    <property type="evidence" value="ECO:0007669"/>
    <property type="project" value="UniProtKB-SubCell"/>
</dbReference>
<feature type="transmembrane region" description="Helical" evidence="9">
    <location>
        <begin position="140"/>
        <end position="164"/>
    </location>
</feature>
<evidence type="ECO:0000313" key="10">
    <source>
        <dbReference type="EMBL" id="KRM55984.1"/>
    </source>
</evidence>
<dbReference type="PIRSF" id="PIRSF037778">
    <property type="entry name" value="UCP037778_transp_RibU"/>
    <property type="match status" value="1"/>
</dbReference>
<comment type="similarity">
    <text evidence="2 8">Belongs to the prokaryotic riboflavin transporter (P-RFT) (TC 2.A.87) family.</text>
</comment>
<accession>A0A0R1ZLS9</accession>
<evidence type="ECO:0000256" key="7">
    <source>
        <dbReference type="ARBA" id="ARBA00023136"/>
    </source>
</evidence>
<feature type="transmembrane region" description="Helical" evidence="9">
    <location>
        <begin position="72"/>
        <end position="89"/>
    </location>
</feature>
<dbReference type="InterPro" id="IPR025720">
    <property type="entry name" value="RibU"/>
</dbReference>
<dbReference type="AlphaFoldDB" id="A0A0R1ZLS9"/>
<keyword evidence="11" id="KW-1185">Reference proteome</keyword>
<evidence type="ECO:0000256" key="6">
    <source>
        <dbReference type="ARBA" id="ARBA00022989"/>
    </source>
</evidence>
<evidence type="ECO:0000256" key="2">
    <source>
        <dbReference type="ARBA" id="ARBA00005540"/>
    </source>
</evidence>
<protein>
    <recommendedName>
        <fullName evidence="8">Riboflavin transporter</fullName>
    </recommendedName>
</protein>
<keyword evidence="6 9" id="KW-1133">Transmembrane helix</keyword>
<keyword evidence="7 8" id="KW-0472">Membrane</keyword>
<dbReference type="Gene3D" id="1.10.1760.20">
    <property type="match status" value="1"/>
</dbReference>
<keyword evidence="5 9" id="KW-0812">Transmembrane</keyword>
<evidence type="ECO:0000256" key="3">
    <source>
        <dbReference type="ARBA" id="ARBA00022448"/>
    </source>
</evidence>
<feature type="transmembrane region" description="Helical" evidence="9">
    <location>
        <begin position="32"/>
        <end position="52"/>
    </location>
</feature>
<dbReference type="GO" id="GO:0032217">
    <property type="term" value="F:riboflavin transmembrane transporter activity"/>
    <property type="evidence" value="ECO:0007669"/>
    <property type="project" value="UniProtKB-UniRule"/>
</dbReference>
<keyword evidence="4 8" id="KW-1003">Cell membrane</keyword>
<evidence type="ECO:0000256" key="9">
    <source>
        <dbReference type="SAM" id="Phobius"/>
    </source>
</evidence>
<feature type="transmembrane region" description="Helical" evidence="9">
    <location>
        <begin position="101"/>
        <end position="128"/>
    </location>
</feature>
<dbReference type="PATRIC" id="fig|1291052.5.peg.782"/>
<evidence type="ECO:0000256" key="4">
    <source>
        <dbReference type="ARBA" id="ARBA00022475"/>
    </source>
</evidence>